<name>A0A1I6QC43_9FLAO</name>
<evidence type="ECO:0000313" key="5">
    <source>
        <dbReference type="Proteomes" id="UP000183209"/>
    </source>
</evidence>
<dbReference type="InterPro" id="IPR031107">
    <property type="entry name" value="Small_HSP"/>
</dbReference>
<reference evidence="4 5" key="1">
    <citation type="submission" date="2016-10" db="EMBL/GenBank/DDBJ databases">
        <authorList>
            <person name="de Groot N.N."/>
        </authorList>
    </citation>
    <scope>NUCLEOTIDE SEQUENCE [LARGE SCALE GENOMIC DNA]</scope>
    <source>
        <strain evidence="4 5">CGMCC 1.6114</strain>
    </source>
</reference>
<dbReference type="InterPro" id="IPR008978">
    <property type="entry name" value="HSP20-like_chaperone"/>
</dbReference>
<dbReference type="AlphaFoldDB" id="A0A1I6QC43"/>
<evidence type="ECO:0000259" key="3">
    <source>
        <dbReference type="PROSITE" id="PS01031"/>
    </source>
</evidence>
<dbReference type="OrthoDB" id="9814487at2"/>
<accession>A0A1I6QC43</accession>
<protein>
    <submittedName>
        <fullName evidence="4">HSP20 family protein</fullName>
    </submittedName>
</protein>
<comment type="similarity">
    <text evidence="1 2">Belongs to the small heat shock protein (HSP20) family.</text>
</comment>
<dbReference type="PANTHER" id="PTHR11527">
    <property type="entry name" value="HEAT-SHOCK PROTEIN 20 FAMILY MEMBER"/>
    <property type="match status" value="1"/>
</dbReference>
<dbReference type="PROSITE" id="PS01031">
    <property type="entry name" value="SHSP"/>
    <property type="match status" value="1"/>
</dbReference>
<dbReference type="SUPFAM" id="SSF49764">
    <property type="entry name" value="HSP20-like chaperones"/>
    <property type="match status" value="1"/>
</dbReference>
<organism evidence="4 5">
    <name type="scientific">Zhouia amylolytica</name>
    <dbReference type="NCBI Taxonomy" id="376730"/>
    <lineage>
        <taxon>Bacteria</taxon>
        <taxon>Pseudomonadati</taxon>
        <taxon>Bacteroidota</taxon>
        <taxon>Flavobacteriia</taxon>
        <taxon>Flavobacteriales</taxon>
        <taxon>Flavobacteriaceae</taxon>
        <taxon>Zhouia</taxon>
    </lineage>
</organism>
<dbReference type="Pfam" id="PF00011">
    <property type="entry name" value="HSP20"/>
    <property type="match status" value="1"/>
</dbReference>
<dbReference type="EMBL" id="FPAG01000002">
    <property type="protein sequence ID" value="SFS49898.1"/>
    <property type="molecule type" value="Genomic_DNA"/>
</dbReference>
<evidence type="ECO:0000256" key="1">
    <source>
        <dbReference type="PROSITE-ProRule" id="PRU00285"/>
    </source>
</evidence>
<feature type="domain" description="SHSP" evidence="3">
    <location>
        <begin position="29"/>
        <end position="144"/>
    </location>
</feature>
<dbReference type="Gene3D" id="2.60.40.790">
    <property type="match status" value="1"/>
</dbReference>
<evidence type="ECO:0000256" key="2">
    <source>
        <dbReference type="RuleBase" id="RU003616"/>
    </source>
</evidence>
<dbReference type="RefSeq" id="WP_038265045.1">
    <property type="nucleotide sequence ID" value="NZ_FPAG01000002.1"/>
</dbReference>
<evidence type="ECO:0000313" key="4">
    <source>
        <dbReference type="EMBL" id="SFS49898.1"/>
    </source>
</evidence>
<sequence>MNLVKRNPNVLFPSLLDELFKNDWFEGKEVRNFNAPAVNIRESESGYALELAVPGLKKEDFNIAIDENVLTISSETKSEKETHNEEGKYTRKEFNYASFSRSFTLPETVDEESVNASYSDGVLTIALPKKQEALPKQKRMISIS</sequence>
<proteinExistence type="inferred from homology"/>
<dbReference type="InterPro" id="IPR002068">
    <property type="entry name" value="A-crystallin/Hsp20_dom"/>
</dbReference>
<dbReference type="CDD" id="cd06464">
    <property type="entry name" value="ACD_sHsps-like"/>
    <property type="match status" value="1"/>
</dbReference>
<dbReference type="Proteomes" id="UP000183209">
    <property type="component" value="Unassembled WGS sequence"/>
</dbReference>
<gene>
    <name evidence="4" type="ORF">SAMN04487906_0569</name>
</gene>